<reference evidence="2 3" key="1">
    <citation type="submission" date="2018-06" db="EMBL/GenBank/DDBJ databases">
        <authorList>
            <consortium name="Pathogen Informatics"/>
            <person name="Doyle S."/>
        </authorList>
    </citation>
    <scope>NUCLEOTIDE SEQUENCE [LARGE SCALE GENOMIC DNA]</scope>
    <source>
        <strain evidence="2 3">NCTC13102</strain>
    </source>
</reference>
<protein>
    <submittedName>
        <fullName evidence="2">MFS family protein</fullName>
    </submittedName>
</protein>
<proteinExistence type="predicted"/>
<evidence type="ECO:0000256" key="1">
    <source>
        <dbReference type="SAM" id="Phobius"/>
    </source>
</evidence>
<organism evidence="2 3">
    <name type="scientific">Helicobacter fennelliae</name>
    <dbReference type="NCBI Taxonomy" id="215"/>
    <lineage>
        <taxon>Bacteria</taxon>
        <taxon>Pseudomonadati</taxon>
        <taxon>Campylobacterota</taxon>
        <taxon>Epsilonproteobacteria</taxon>
        <taxon>Campylobacterales</taxon>
        <taxon>Helicobacteraceae</taxon>
        <taxon>Helicobacter</taxon>
    </lineage>
</organism>
<dbReference type="AlphaFoldDB" id="A0A2X3BMS7"/>
<dbReference type="EMBL" id="UAWL01000006">
    <property type="protein sequence ID" value="SQB97385.1"/>
    <property type="molecule type" value="Genomic_DNA"/>
</dbReference>
<dbReference type="RefSeq" id="WP_023947538.1">
    <property type="nucleotide sequence ID" value="NZ_UAWL01000006.1"/>
</dbReference>
<name>A0A2X3BMS7_9HELI</name>
<feature type="transmembrane region" description="Helical" evidence="1">
    <location>
        <begin position="88"/>
        <end position="107"/>
    </location>
</feature>
<feature type="transmembrane region" description="Helical" evidence="1">
    <location>
        <begin position="113"/>
        <end position="133"/>
    </location>
</feature>
<feature type="transmembrane region" description="Helical" evidence="1">
    <location>
        <begin position="21"/>
        <end position="39"/>
    </location>
</feature>
<dbReference type="Proteomes" id="UP000250166">
    <property type="component" value="Unassembled WGS sequence"/>
</dbReference>
<sequence length="136" mass="15444">MAKLSRILYFLFSIKRSELQLFFASFSFIFLLFCAYSLLRPVRDALGIEGGSRALKWLFLGTFIFCILASLALMFVGSKIRRKFYTDLVLGFFVLSLLVFYLALLSVSEGSSGFLWLCAAFYIWVSVGNLFLFSSA</sequence>
<feature type="transmembrane region" description="Helical" evidence="1">
    <location>
        <begin position="54"/>
        <end position="76"/>
    </location>
</feature>
<gene>
    <name evidence="2" type="ORF">NCTC13102_00116</name>
</gene>
<keyword evidence="1" id="KW-0472">Membrane</keyword>
<keyword evidence="1" id="KW-0812">Transmembrane</keyword>
<accession>A0A2X3BMS7</accession>
<keyword evidence="1" id="KW-1133">Transmembrane helix</keyword>
<evidence type="ECO:0000313" key="3">
    <source>
        <dbReference type="Proteomes" id="UP000250166"/>
    </source>
</evidence>
<evidence type="ECO:0000313" key="2">
    <source>
        <dbReference type="EMBL" id="SQB97385.1"/>
    </source>
</evidence>